<proteinExistence type="predicted"/>
<dbReference type="RefSeq" id="WP_136550785.1">
    <property type="nucleotide sequence ID" value="NZ_CP031094.1"/>
</dbReference>
<dbReference type="InterPro" id="IPR036390">
    <property type="entry name" value="WH_DNA-bd_sf"/>
</dbReference>
<dbReference type="EMBL" id="CP031094">
    <property type="protein sequence ID" value="QCF28112.1"/>
    <property type="molecule type" value="Genomic_DNA"/>
</dbReference>
<dbReference type="Proteomes" id="UP000298049">
    <property type="component" value="Plasmid psoil36-7"/>
</dbReference>
<reference evidence="2 3" key="1">
    <citation type="submission" date="2018-07" db="EMBL/GenBank/DDBJ databases">
        <title>Marsedoiliclastica nanhaica gen. nov. sp. nov., a novel marine hydrocarbonoclastic bacterium isolated from an in-situ enriched hydrocarbon-degrading consortium in deep-sea sediment.</title>
        <authorList>
            <person name="Dong C."/>
            <person name="Ma T."/>
            <person name="Liu R."/>
            <person name="Shao Z."/>
        </authorList>
    </citation>
    <scope>NUCLEOTIDE SEQUENCE [LARGE SCALE GENOMIC DNA]</scope>
    <source>
        <strain evidence="3">soil36-7</strain>
        <plasmid evidence="2 3">psoil36-7</plasmid>
    </source>
</reference>
<keyword evidence="3" id="KW-1185">Reference proteome</keyword>
<protein>
    <submittedName>
        <fullName evidence="2">Transcriptional regulator</fullName>
    </submittedName>
</protein>
<gene>
    <name evidence="2" type="ORF">soil367_18750</name>
</gene>
<keyword evidence="2" id="KW-0614">Plasmid</keyword>
<evidence type="ECO:0000259" key="1">
    <source>
        <dbReference type="Pfam" id="PF23552"/>
    </source>
</evidence>
<dbReference type="SUPFAM" id="SSF46785">
    <property type="entry name" value="Winged helix' DNA-binding domain"/>
    <property type="match status" value="1"/>
</dbReference>
<organism evidence="2 3">
    <name type="scientific">Hydrocarboniclastica marina</name>
    <dbReference type="NCBI Taxonomy" id="2259620"/>
    <lineage>
        <taxon>Bacteria</taxon>
        <taxon>Pseudomonadati</taxon>
        <taxon>Pseudomonadota</taxon>
        <taxon>Gammaproteobacteria</taxon>
        <taxon>Alteromonadales</taxon>
        <taxon>Alteromonadaceae</taxon>
        <taxon>Hydrocarboniclastica</taxon>
    </lineage>
</organism>
<name>A0A4P7XN22_9ALTE</name>
<dbReference type="AlphaFoldDB" id="A0A4P7XN22"/>
<feature type="domain" description="ParB C-terminal dimerisation" evidence="1">
    <location>
        <begin position="125"/>
        <end position="174"/>
    </location>
</feature>
<dbReference type="Pfam" id="PF23552">
    <property type="entry name" value="ParB_C"/>
    <property type="match status" value="1"/>
</dbReference>
<dbReference type="Gene3D" id="1.10.10.2830">
    <property type="match status" value="1"/>
</dbReference>
<geneLocation type="plasmid" evidence="2 3">
    <name>psoil36-7</name>
</geneLocation>
<dbReference type="InterPro" id="IPR057240">
    <property type="entry name" value="ParB_dimer_C"/>
</dbReference>
<accession>A0A4P7XN22</accession>
<evidence type="ECO:0000313" key="2">
    <source>
        <dbReference type="EMBL" id="QCF28112.1"/>
    </source>
</evidence>
<evidence type="ECO:0000313" key="3">
    <source>
        <dbReference type="Proteomes" id="UP000298049"/>
    </source>
</evidence>
<dbReference type="KEGG" id="hmi:soil367_18750"/>
<sequence length="180" mass="20605">MLMEMYLDPEEAISHAKSGQKLSDAQRAHLIKFLSDEGLSNSEIREALGIEQPYTVSHLKRAGRLSEEELILWHNNPTRITLGHVRAVSGLPERKRSAMLRELIARKIPVHQYEVLARGESVQDDVNIKRYEELLSEQSGYPIAIRYNKRKRMGSITVQYFSLDELDTIASKLGFRGEDL</sequence>
<dbReference type="OrthoDB" id="6365462at2"/>